<dbReference type="SUPFAM" id="SSF81901">
    <property type="entry name" value="HCP-like"/>
    <property type="match status" value="1"/>
</dbReference>
<dbReference type="PANTHER" id="PTHR43628">
    <property type="entry name" value="ACTIVATOR OF C KINASE PROTEIN 1-RELATED"/>
    <property type="match status" value="1"/>
</dbReference>
<sequence>MQWYRKAAEQEYADAQNNLGVMYEQGQGVLQDLALAQEWYGKACQNGDQDGCDNYQRLKAGY</sequence>
<dbReference type="AlphaFoldDB" id="C0ER62"/>
<dbReference type="EMBL" id="ACEN01000106">
    <property type="protein sequence ID" value="EEG32494.1"/>
    <property type="molecule type" value="Genomic_DNA"/>
</dbReference>
<accession>C0ER62</accession>
<dbReference type="Proteomes" id="UP000004457">
    <property type="component" value="Unassembled WGS sequence"/>
</dbReference>
<dbReference type="Gene3D" id="1.25.40.10">
    <property type="entry name" value="Tetratricopeptide repeat domain"/>
    <property type="match status" value="1"/>
</dbReference>
<dbReference type="PANTHER" id="PTHR43628:SF1">
    <property type="entry name" value="CHITIN SYNTHASE REGULATORY FACTOR 2-RELATED"/>
    <property type="match status" value="1"/>
</dbReference>
<dbReference type="eggNOG" id="COG0790">
    <property type="taxonomic scope" value="Bacteria"/>
</dbReference>
<evidence type="ECO:0000313" key="2">
    <source>
        <dbReference type="Proteomes" id="UP000004457"/>
    </source>
</evidence>
<dbReference type="InterPro" id="IPR006597">
    <property type="entry name" value="Sel1-like"/>
</dbReference>
<dbReference type="InterPro" id="IPR052945">
    <property type="entry name" value="Mitotic_Regulator"/>
</dbReference>
<keyword evidence="2" id="KW-1185">Reference proteome</keyword>
<comment type="caution">
    <text evidence="1">The sequence shown here is derived from an EMBL/GenBank/DDBJ whole genome shotgun (WGS) entry which is preliminary data.</text>
</comment>
<protein>
    <submittedName>
        <fullName evidence="1">Sel1 repeat protein</fullName>
    </submittedName>
</protein>
<evidence type="ECO:0000313" key="1">
    <source>
        <dbReference type="EMBL" id="EEG32494.1"/>
    </source>
</evidence>
<gene>
    <name evidence="1" type="ORF">NEIFLAOT_02462</name>
</gene>
<dbReference type="InterPro" id="IPR011990">
    <property type="entry name" value="TPR-like_helical_dom_sf"/>
</dbReference>
<organism evidence="1 2">
    <name type="scientific">Neisseria flavescens NRL30031/H210</name>
    <dbReference type="NCBI Taxonomy" id="546264"/>
    <lineage>
        <taxon>Bacteria</taxon>
        <taxon>Pseudomonadati</taxon>
        <taxon>Pseudomonadota</taxon>
        <taxon>Betaproteobacteria</taxon>
        <taxon>Neisseriales</taxon>
        <taxon>Neisseriaceae</taxon>
        <taxon>Neisseria</taxon>
    </lineage>
</organism>
<proteinExistence type="predicted"/>
<dbReference type="Pfam" id="PF08238">
    <property type="entry name" value="Sel1"/>
    <property type="match status" value="2"/>
</dbReference>
<name>C0ER62_NEIFL</name>
<reference evidence="1 2" key="1">
    <citation type="submission" date="2009-01" db="EMBL/GenBank/DDBJ databases">
        <authorList>
            <person name="Fulton L."/>
            <person name="Clifton S."/>
            <person name="Chinwalla A.T."/>
            <person name="Mitreva M."/>
            <person name="Sodergren E."/>
            <person name="Weinstock G."/>
            <person name="Clifton S."/>
            <person name="Dooling D.J."/>
            <person name="Fulton B."/>
            <person name="Minx P."/>
            <person name="Pepin K.H."/>
            <person name="Johnson M."/>
            <person name="Bhonagiri V."/>
            <person name="Nash W.E."/>
            <person name="Mardis E.R."/>
            <person name="Wilson R.K."/>
        </authorList>
    </citation>
    <scope>NUCLEOTIDE SEQUENCE [LARGE SCALE GENOMIC DNA]</scope>
    <source>
        <strain evidence="1 2">NRL30031/H210</strain>
    </source>
</reference>
<dbReference type="SMART" id="SM00671">
    <property type="entry name" value="SEL1"/>
    <property type="match status" value="1"/>
</dbReference>